<feature type="non-terminal residue" evidence="3">
    <location>
        <position position="1"/>
    </location>
</feature>
<accession>A0A0M0K352</accession>
<dbReference type="SMART" id="SM00248">
    <property type="entry name" value="ANK"/>
    <property type="match status" value="1"/>
</dbReference>
<dbReference type="PROSITE" id="PS50096">
    <property type="entry name" value="IQ"/>
    <property type="match status" value="1"/>
</dbReference>
<feature type="region of interest" description="Disordered" evidence="2">
    <location>
        <begin position="110"/>
        <end position="132"/>
    </location>
</feature>
<dbReference type="Gene3D" id="1.25.40.20">
    <property type="entry name" value="Ankyrin repeat-containing domain"/>
    <property type="match status" value="1"/>
</dbReference>
<evidence type="ECO:0000256" key="2">
    <source>
        <dbReference type="SAM" id="MobiDB-lite"/>
    </source>
</evidence>
<feature type="compositionally biased region" description="Basic residues" evidence="2">
    <location>
        <begin position="1027"/>
        <end position="1041"/>
    </location>
</feature>
<gene>
    <name evidence="3" type="ORF">Ctob_013685</name>
</gene>
<dbReference type="InterPro" id="IPR036770">
    <property type="entry name" value="Ankyrin_rpt-contain_sf"/>
</dbReference>
<organism evidence="3 4">
    <name type="scientific">Chrysochromulina tobinii</name>
    <dbReference type="NCBI Taxonomy" id="1460289"/>
    <lineage>
        <taxon>Eukaryota</taxon>
        <taxon>Haptista</taxon>
        <taxon>Haptophyta</taxon>
        <taxon>Prymnesiophyceae</taxon>
        <taxon>Prymnesiales</taxon>
        <taxon>Chrysochromulinaceae</taxon>
        <taxon>Chrysochromulina</taxon>
    </lineage>
</organism>
<feature type="region of interest" description="Disordered" evidence="2">
    <location>
        <begin position="1"/>
        <end position="38"/>
    </location>
</feature>
<feature type="region of interest" description="Disordered" evidence="2">
    <location>
        <begin position="638"/>
        <end position="660"/>
    </location>
</feature>
<comment type="caution">
    <text evidence="3">The sequence shown here is derived from an EMBL/GenBank/DDBJ whole genome shotgun (WGS) entry which is preliminary data.</text>
</comment>
<dbReference type="EMBL" id="JWZX01001568">
    <property type="protein sequence ID" value="KOO33244.1"/>
    <property type="molecule type" value="Genomic_DNA"/>
</dbReference>
<keyword evidence="4" id="KW-1185">Reference proteome</keyword>
<dbReference type="Pfam" id="PF12796">
    <property type="entry name" value="Ank_2"/>
    <property type="match status" value="1"/>
</dbReference>
<feature type="compositionally biased region" description="Polar residues" evidence="2">
    <location>
        <begin position="148"/>
        <end position="174"/>
    </location>
</feature>
<feature type="compositionally biased region" description="Low complexity" evidence="2">
    <location>
        <begin position="175"/>
        <end position="187"/>
    </location>
</feature>
<feature type="region of interest" description="Disordered" evidence="2">
    <location>
        <begin position="148"/>
        <end position="202"/>
    </location>
</feature>
<dbReference type="Proteomes" id="UP000037460">
    <property type="component" value="Unassembled WGS sequence"/>
</dbReference>
<reference evidence="4" key="1">
    <citation type="journal article" date="2015" name="PLoS Genet.">
        <title>Genome Sequence and Transcriptome Analyses of Chrysochromulina tobin: Metabolic Tools for Enhanced Algal Fitness in the Prominent Order Prymnesiales (Haptophyceae).</title>
        <authorList>
            <person name="Hovde B.T."/>
            <person name="Deodato C.R."/>
            <person name="Hunsperger H.M."/>
            <person name="Ryken S.A."/>
            <person name="Yost W."/>
            <person name="Jha R.K."/>
            <person name="Patterson J."/>
            <person name="Monnat R.J. Jr."/>
            <person name="Barlow S.B."/>
            <person name="Starkenburg S.R."/>
            <person name="Cattolico R.A."/>
        </authorList>
    </citation>
    <scope>NUCLEOTIDE SEQUENCE</scope>
    <source>
        <strain evidence="4">CCMP291</strain>
    </source>
</reference>
<dbReference type="SUPFAM" id="SSF48403">
    <property type="entry name" value="Ankyrin repeat"/>
    <property type="match status" value="1"/>
</dbReference>
<dbReference type="InterPro" id="IPR002110">
    <property type="entry name" value="Ankyrin_rpt"/>
</dbReference>
<evidence type="ECO:0000256" key="1">
    <source>
        <dbReference type="PROSITE-ProRule" id="PRU00023"/>
    </source>
</evidence>
<dbReference type="PROSITE" id="PS50297">
    <property type="entry name" value="ANK_REP_REGION"/>
    <property type="match status" value="1"/>
</dbReference>
<evidence type="ECO:0000313" key="3">
    <source>
        <dbReference type="EMBL" id="KOO33244.1"/>
    </source>
</evidence>
<feature type="region of interest" description="Disordered" evidence="2">
    <location>
        <begin position="985"/>
        <end position="1041"/>
    </location>
</feature>
<evidence type="ECO:0000313" key="4">
    <source>
        <dbReference type="Proteomes" id="UP000037460"/>
    </source>
</evidence>
<keyword evidence="1" id="KW-0040">ANK repeat</keyword>
<protein>
    <submittedName>
        <fullName evidence="3">Uncharacterized protein</fullName>
    </submittedName>
</protein>
<feature type="repeat" description="ANK" evidence="1">
    <location>
        <begin position="306"/>
        <end position="338"/>
    </location>
</feature>
<proteinExistence type="predicted"/>
<sequence length="1337" mass="143155">EAGSVNAGESTEVDSDVEGEQAVTKVEGVPEGAEPTHVPLPAVPIAAIQAGLKSLEVGVVPPLPQSFTFTPPDATFSFSMPSPPKPSARVGDHSIDAGAISAIPKAPLKPVPKRVKKPIPTRSTSPSLKAIPDTRKLLQCALDQSAPTSSALAQFSTPPTKFRTFTSARTRSAEPSSPTSRARTMTSPSPPSSPSSIDEDDMDASSAELINAMALKDMISALKQTFLDVEPHVSRLADGIAQLYRLRPDGFHVFVEGPLSDEYGEPEDTLFCVLARYGRPNALRRVIECVRSLLERDPYLDQAGRDGETPLMLACKRGNIACVEVLLESSASRCVRSDGLDALALGWMRAMHSATFDAEGRGEGAVFSCYDLIQKHDLAQNDAKIEVYDDASKLFKAVSTLTMCIQVCLGQSADVGGSPFDEEKVLDDIPSLRLFATILRSIVAELNAMDISPGFLDAKRHLFVSGALSTLQLLQNLIECEESRLCEQLQQATIAALGAEADATSSDEILARVERECFDALSELQESVTLHLNEAYEKVLDEELDIQDIVTKALTQVEFSEEQVRVQEEAVSAVESIKKVREIRRQAQAREAKRREREERRRAQQALEVEAREKERRVKAEAEAARAQSLEARVAKAERAKQQAAERAKAERAKKDAKKELKKEARRLVEQEKHAAALELVDLARARIEAALEREARADDDKENKRQQIEKLLIGDANAADAKVLAAARLKKLEERQTVKAAKAAKAPKPLSAWLGANAQPPASNTLSSAPKAAQPKVRVVRPVAASVAAPPAVPTVLPPAAVPRVPLPAAVPVVPPPAASSPTSALLELHAKTPPAAVPTVPPPAASSPTSALLELLAKTPRDLRSSTPLPDERRLWSPTPAGESLWQPTLASPAGQAKGICSPTTLNAASESANATVPCIDTLETVASAEGSVEATALLAAEYASTLPLRRLSTRRSLDLSAVSAEPNDATEIMIGAVDMPAAEPDRQTSERSTPPGQAGGGGGFKPEGDVEASRPPMAGSGGAPKRRSRRINQKRARRQHYQEVALSSVATNVAAVVLTDAQTFAAEDNEWKILTPLFLIKARAVLKLQARARGYLARRTWLASSLHARETIPSPEILAEIGHSRHNLEQYVHRKAASSLQAPKVASALLHVLTALRAPLVFNQVTADAVSTEALPLALAAELGARGERLLAKCASVDELLCVFDEAICSEAIGMEADEGAAAICVDDLNGLEAPPPLDQSPPRSKGLHKHSPARIIHGSRVYTPVVSSPPARPRSPSSPLVMGPVERLAAWLSSKGFAPRACKLFRHSDLFAHVEFHNVPTALAAIQALNASL</sequence>
<name>A0A0M0K352_9EUKA</name>
<dbReference type="PROSITE" id="PS50088">
    <property type="entry name" value="ANK_REPEAT"/>
    <property type="match status" value="1"/>
</dbReference>